<evidence type="ECO:0000313" key="13">
    <source>
        <dbReference type="Proteomes" id="UP001231189"/>
    </source>
</evidence>
<evidence type="ECO:0000256" key="7">
    <source>
        <dbReference type="ARBA" id="ARBA00022801"/>
    </source>
</evidence>
<dbReference type="Pfam" id="PF24626">
    <property type="entry name" value="SH3_Tf2-1"/>
    <property type="match status" value="2"/>
</dbReference>
<dbReference type="FunFam" id="3.10.10.10:FF:000007">
    <property type="entry name" value="Retrovirus-related Pol polyprotein from transposon 17.6-like Protein"/>
    <property type="match status" value="1"/>
</dbReference>
<organism evidence="12 13">
    <name type="scientific">Lolium multiflorum</name>
    <name type="common">Italian ryegrass</name>
    <name type="synonym">Lolium perenne subsp. multiflorum</name>
    <dbReference type="NCBI Taxonomy" id="4521"/>
    <lineage>
        <taxon>Eukaryota</taxon>
        <taxon>Viridiplantae</taxon>
        <taxon>Streptophyta</taxon>
        <taxon>Embryophyta</taxon>
        <taxon>Tracheophyta</taxon>
        <taxon>Spermatophyta</taxon>
        <taxon>Magnoliopsida</taxon>
        <taxon>Liliopsida</taxon>
        <taxon>Poales</taxon>
        <taxon>Poaceae</taxon>
        <taxon>BOP clade</taxon>
        <taxon>Pooideae</taxon>
        <taxon>Poodae</taxon>
        <taxon>Poeae</taxon>
        <taxon>Poeae Chloroplast Group 2 (Poeae type)</taxon>
        <taxon>Loliodinae</taxon>
        <taxon>Loliinae</taxon>
        <taxon>Lolium</taxon>
    </lineage>
</organism>
<sequence length="2551" mass="290085">MTNAEMHAHFLHLLGGHATDVDGRLGDVDAKLTDALDKIDGLEAAFNSKLDAKFQELLTRLPPPRANVQRRARRVPRADVPAGTAPAAAAAHDAPSDEGYEDYGGNEDEQVDENALDDEEVQQPAPGRPRQLNRNARPPPRPHILDYKEYNTITRLFHLACKAEREVQDRQPPWRKANVSAGRTSSWTTRQSAPQSRGATPAPSTSKYTAPASRAPPAATSPPSAGPPRSSSSMASTGKTRDIQCRKCLGFGHIERECRTKRVMLVREDGEYDSASDFDEDTLALIAARDGANSDSEREMEVMEADTADQYRSLVAQRVLSVQLSKAEHDQRHNLFQTRGVVKERAIRIIIDGGSCNNLASVDMVEKLSLPTRQRTHPYYIQWFESSRKLKDMPPSLPPAVANLLQEFIDVFPQDVPPGLPPIRGIEHQIDLIPGASLPNRAPYRTNPEETKEIQRQIQVLQDKGYIRESLSPCAVPIILVPKKDGSSRLCTDCRSINNITIRYRHPIPRLDDMLDELSGSIMFSKVDLRSGYHQIRMQLGDEWKTTFKTKFGLYEWLVMPFGLTNAPSTFMRLMNEVLRAFIGRFVVVYFDDILIYSKSLEEHLDHLRAVFNALRDARLYGNLEKCTFCTNRVAFLGYVVTAQGIEVDPAKIEAIENWPQPKTVTQVRSFLGLAGFYRRFVKDFGSIAAPLNELTKKDVPFVWGDAQQDAFMILKDKLTHAPLLQLPDFNKTFELECDASGIGLGGVLLQEGKPVAYFSEKLSGPSLNYSTYDKELYALVRTLQTWQHYLWPKEFVIHSDHESLKHIRSQAKLNRRHAKWVEFIESFPYVIKHKKGKDNVIADALSRRYTMLSQLDFKIFGLETIKEQYLHDADFKDVLLNCKDGRTWNKFVLNDGFVFRANKLCIPDSSVRLLLLQEAHGGGLMGHFGVKKTEDVLAAHFFWPRMRRDVERFVARCTTCQKAKSRLNPHGLYMPLPVPSVPWEDISMDFVLGLPRTQKGRDSIFVVVDRFSKMAHFIPCHKTDDATHVADLFFREIVRLHGVPNTIVSDRDTKFLSHFWRCLWAKLGTKLLFSTTCHPQTDGQTEVVNRTLSTMLRAVLKKNLKLWEECLPHIEFAYNRSLHSTTKMCPFEIVYGFVPRAPIDLLPLPSSVQNDLDATQRAELILKLHETTKDNIERMNAKYKIAGDRGRKHVVFDVGDLVWLHLRKDRFPALRKSKLMPRAAGPFKVLEKINDNAYKLELPAELGPVSPTFNIADLKPYFGEEDELASRTTSIQEGGHDEDIPSIDTTAVPTATQIQGPITRARAKQLNYQVLSFLGTIPHIHENMMLPKSDMFVTLRNDGPSMDEEDKHWSMITHGGDGSKHLRIEDDATKAQTIVVSQRVLNVQPSASTQRCNLFQTKALVGPDKACKVIIDGGSCRNLASKELCAKLKLKYLPHPHPYYIQWLSNNGEMKVSHMVRVDFEIGPYKDSIDFDVVPMTVCHLLLGRPWLYDRSVQHNGRANTYHLEFKGKKINLQPMSPQQIVNESRQKIEVNLEDASIDRRENCNTVSDITKSERVHSLVSLATKEDMREFSEDPTAMPLVLLYRGTVLVSNDMTPLPLGVSNVLQEFGDVFPEEVPAGLPPLRGIEHQIDLIPGASLPNRAPYRTNPEETKEIQKQVQALLDKGYIRISLSPCAVPVILVPKKDGTWRMCVDCRAINNITIRYRHPIPRLEDMLDELSGAAVFSKIDLRSGYHQIRMKEGDEWKTAFKTKFGLYEWLVMPFGLTNAPSTFMRLMNHVLREFIGKFVVVYFDDILIYSRNESDHTIHIRHVLQVLRDNQLYGNLEKCTFCKDKVIFLGYVVSQHGVEVDESKIEAIQNWPTPMNVSQVRSFHGLAGFYRRFVPNFSTIAAPLNDLTKKGVVFEWGAAQDHAFDELKRLLTSAPLLALPDFNKQFEIECDASGIGIGGVLMQEGRPIAYFSEKLSGAKLNYPIYDKELYALIRVLEVWQHYLWPKEFIIHSDHEALKYLKAQSTLHKRLAKWVEFIESFPYIIKHKKGKDNIVADALSRKNMLLTQLDVKIPGLEILCDLYATDHDFAEPYRLCALGKAWEKYHIHDGFLFRANKLCVPESSVRLLLLQESHAGGLMGHFGREKTLLMLADHFYWPKMRRDVDRYVKRCITCNKSKSKLKPHGLYTPLPAPTTPWEDISMDFVLGLPRTKRGHDSIFVVVDRFSKMSHFIACHKSDDASHIANLFFREIVRLHGVPKTIVSDRDVKFMSYFWKTLWRKLGTKLLFSTTCHPQTDGQTEVVNRTLSQLLRSMIKKNLKEWEECLPHVEFAYNRAVHSTTELCPFEVVYGFKPITPLDLLPLPIHERVNMEASKRADFVKKIHVKTKELIEKKGKSNAARKNKKRKEMLFKPGDLVWVHFRKDRFPTLRKSKLKPRGAGPYKVLAKINDNAYSIDLPEDEFGVSNSFNVADLTPYQEETSIARGGEEQLDVKMDVKLDKELDMKISHGRAREEREECARGEEEVQAGPASGQTGPHAGLPGYSTRLTGPLTGQPGPWSG</sequence>
<evidence type="ECO:0000259" key="10">
    <source>
        <dbReference type="PROSITE" id="PS50878"/>
    </source>
</evidence>
<dbReference type="GO" id="GO:0003964">
    <property type="term" value="F:RNA-directed DNA polymerase activity"/>
    <property type="evidence" value="ECO:0007669"/>
    <property type="project" value="UniProtKB-KW"/>
</dbReference>
<accession>A0AAD8Q5F1</accession>
<dbReference type="Gene3D" id="2.40.70.10">
    <property type="entry name" value="Acid Proteases"/>
    <property type="match status" value="1"/>
</dbReference>
<dbReference type="CDD" id="cd01647">
    <property type="entry name" value="RT_LTR"/>
    <property type="match status" value="2"/>
</dbReference>
<dbReference type="Gene3D" id="3.30.420.10">
    <property type="entry name" value="Ribonuclease H-like superfamily/Ribonuclease H"/>
    <property type="match status" value="2"/>
</dbReference>
<dbReference type="PROSITE" id="PS50994">
    <property type="entry name" value="INTEGRASE"/>
    <property type="match status" value="2"/>
</dbReference>
<evidence type="ECO:0000256" key="1">
    <source>
        <dbReference type="ARBA" id="ARBA00012493"/>
    </source>
</evidence>
<evidence type="ECO:0000256" key="5">
    <source>
        <dbReference type="ARBA" id="ARBA00022722"/>
    </source>
</evidence>
<dbReference type="EMBL" id="JAUUTY010000661">
    <property type="protein sequence ID" value="KAK1596220.1"/>
    <property type="molecule type" value="Genomic_DNA"/>
</dbReference>
<feature type="region of interest" description="Disordered" evidence="9">
    <location>
        <begin position="2500"/>
        <end position="2551"/>
    </location>
</feature>
<feature type="domain" description="Integrase catalytic" evidence="11">
    <location>
        <begin position="2184"/>
        <end position="2344"/>
    </location>
</feature>
<feature type="domain" description="Reverse transcriptase" evidence="10">
    <location>
        <begin position="1667"/>
        <end position="1846"/>
    </location>
</feature>
<dbReference type="GO" id="GO:0004519">
    <property type="term" value="F:endonuclease activity"/>
    <property type="evidence" value="ECO:0007669"/>
    <property type="project" value="UniProtKB-KW"/>
</dbReference>
<feature type="domain" description="Integrase catalytic" evidence="11">
    <location>
        <begin position="979"/>
        <end position="1139"/>
    </location>
</feature>
<feature type="compositionally biased region" description="Basic and acidic residues" evidence="9">
    <location>
        <begin position="2500"/>
        <end position="2514"/>
    </location>
</feature>
<dbReference type="InterPro" id="IPR043128">
    <property type="entry name" value="Rev_trsase/Diguanyl_cyclase"/>
</dbReference>
<dbReference type="SUPFAM" id="SSF56672">
    <property type="entry name" value="DNA/RNA polymerases"/>
    <property type="match status" value="2"/>
</dbReference>
<dbReference type="Gene3D" id="3.10.20.370">
    <property type="match status" value="2"/>
</dbReference>
<dbReference type="FunFam" id="1.10.340.70:FF:000001">
    <property type="entry name" value="Retrovirus-related Pol polyprotein from transposon gypsy-like Protein"/>
    <property type="match status" value="2"/>
</dbReference>
<dbReference type="SUPFAM" id="SSF53098">
    <property type="entry name" value="Ribonuclease H-like"/>
    <property type="match status" value="2"/>
</dbReference>
<keyword evidence="6" id="KW-0255">Endonuclease</keyword>
<dbReference type="Pfam" id="PF00665">
    <property type="entry name" value="rve"/>
    <property type="match status" value="1"/>
</dbReference>
<dbReference type="InterPro" id="IPR001584">
    <property type="entry name" value="Integrase_cat-core"/>
</dbReference>
<evidence type="ECO:0000256" key="9">
    <source>
        <dbReference type="SAM" id="MobiDB-lite"/>
    </source>
</evidence>
<dbReference type="InterPro" id="IPR012337">
    <property type="entry name" value="RNaseH-like_sf"/>
</dbReference>
<dbReference type="Gene3D" id="3.30.70.270">
    <property type="match status" value="4"/>
</dbReference>
<feature type="compositionally biased region" description="Low complexity" evidence="9">
    <location>
        <begin position="210"/>
        <end position="238"/>
    </location>
</feature>
<dbReference type="PANTHER" id="PTHR35046:SF9">
    <property type="entry name" value="RNA-DIRECTED DNA POLYMERASE"/>
    <property type="match status" value="1"/>
</dbReference>
<dbReference type="GO" id="GO:0008233">
    <property type="term" value="F:peptidase activity"/>
    <property type="evidence" value="ECO:0007669"/>
    <property type="project" value="UniProtKB-KW"/>
</dbReference>
<gene>
    <name evidence="12" type="ORF">QYE76_018559</name>
</gene>
<dbReference type="CDD" id="cd09274">
    <property type="entry name" value="RNase_HI_RT_Ty3"/>
    <property type="match status" value="2"/>
</dbReference>
<keyword evidence="13" id="KW-1185">Reference proteome</keyword>
<dbReference type="CDD" id="cd00303">
    <property type="entry name" value="retropepsin_like"/>
    <property type="match status" value="1"/>
</dbReference>
<dbReference type="InterPro" id="IPR021109">
    <property type="entry name" value="Peptidase_aspartic_dom_sf"/>
</dbReference>
<feature type="region of interest" description="Disordered" evidence="9">
    <location>
        <begin position="63"/>
        <end position="147"/>
    </location>
</feature>
<keyword evidence="7" id="KW-0378">Hydrolase</keyword>
<dbReference type="InterPro" id="IPR036397">
    <property type="entry name" value="RNaseH_sf"/>
</dbReference>
<feature type="compositionally biased region" description="Acidic residues" evidence="9">
    <location>
        <begin position="96"/>
        <end position="121"/>
    </location>
</feature>
<dbReference type="Pfam" id="PF17921">
    <property type="entry name" value="Integrase_H2C2"/>
    <property type="match status" value="2"/>
</dbReference>
<evidence type="ECO:0000256" key="8">
    <source>
        <dbReference type="ARBA" id="ARBA00022918"/>
    </source>
</evidence>
<keyword evidence="4" id="KW-0548">Nucleotidyltransferase</keyword>
<dbReference type="GO" id="GO:0003676">
    <property type="term" value="F:nucleic acid binding"/>
    <property type="evidence" value="ECO:0007669"/>
    <property type="project" value="InterPro"/>
</dbReference>
<dbReference type="InterPro" id="IPR041588">
    <property type="entry name" value="Integrase_H2C2"/>
</dbReference>
<keyword evidence="8" id="KW-0695">RNA-directed DNA polymerase</keyword>
<feature type="domain" description="Reverse transcriptase" evidence="10">
    <location>
        <begin position="462"/>
        <end position="641"/>
    </location>
</feature>
<keyword evidence="3" id="KW-0808">Transferase</keyword>
<evidence type="ECO:0000313" key="12">
    <source>
        <dbReference type="EMBL" id="KAK1596220.1"/>
    </source>
</evidence>
<dbReference type="Pfam" id="PF17917">
    <property type="entry name" value="RT_RNaseH"/>
    <property type="match status" value="2"/>
</dbReference>
<dbReference type="PROSITE" id="PS50878">
    <property type="entry name" value="RT_POL"/>
    <property type="match status" value="2"/>
</dbReference>
<evidence type="ECO:0000256" key="4">
    <source>
        <dbReference type="ARBA" id="ARBA00022695"/>
    </source>
</evidence>
<dbReference type="InterPro" id="IPR000477">
    <property type="entry name" value="RT_dom"/>
</dbReference>
<dbReference type="FunFam" id="3.30.70.270:FF:000020">
    <property type="entry name" value="Transposon Tf2-6 polyprotein-like Protein"/>
    <property type="match status" value="2"/>
</dbReference>
<dbReference type="Proteomes" id="UP001231189">
    <property type="component" value="Unassembled WGS sequence"/>
</dbReference>
<reference evidence="12" key="1">
    <citation type="submission" date="2023-07" db="EMBL/GenBank/DDBJ databases">
        <title>A chromosome-level genome assembly of Lolium multiflorum.</title>
        <authorList>
            <person name="Chen Y."/>
            <person name="Copetti D."/>
            <person name="Kolliker R."/>
            <person name="Studer B."/>
        </authorList>
    </citation>
    <scope>NUCLEOTIDE SEQUENCE</scope>
    <source>
        <strain evidence="12">02402/16</strain>
        <tissue evidence="12">Leaf</tissue>
    </source>
</reference>
<evidence type="ECO:0000256" key="6">
    <source>
        <dbReference type="ARBA" id="ARBA00022759"/>
    </source>
</evidence>
<dbReference type="Pfam" id="PF00078">
    <property type="entry name" value="RVT_1"/>
    <property type="match status" value="2"/>
</dbReference>
<dbReference type="InterPro" id="IPR041373">
    <property type="entry name" value="RT_RNaseH"/>
</dbReference>
<protein>
    <recommendedName>
        <fullName evidence="1">RNA-directed DNA polymerase</fullName>
        <ecNumber evidence="1">2.7.7.49</ecNumber>
    </recommendedName>
</protein>
<dbReference type="Gene3D" id="3.10.10.10">
    <property type="entry name" value="HIV Type 1 Reverse Transcriptase, subunit A, domain 1"/>
    <property type="match status" value="2"/>
</dbReference>
<feature type="region of interest" description="Disordered" evidence="9">
    <location>
        <begin position="165"/>
        <end position="239"/>
    </location>
</feature>
<dbReference type="InterPro" id="IPR056924">
    <property type="entry name" value="SH3_Tf2-1"/>
</dbReference>
<dbReference type="InterPro" id="IPR043502">
    <property type="entry name" value="DNA/RNA_pol_sf"/>
</dbReference>
<dbReference type="GO" id="GO:0006508">
    <property type="term" value="P:proteolysis"/>
    <property type="evidence" value="ECO:0007669"/>
    <property type="project" value="UniProtKB-KW"/>
</dbReference>
<keyword evidence="5" id="KW-0540">Nuclease</keyword>
<evidence type="ECO:0000256" key="2">
    <source>
        <dbReference type="ARBA" id="ARBA00022670"/>
    </source>
</evidence>
<dbReference type="Gene3D" id="1.10.340.70">
    <property type="match status" value="2"/>
</dbReference>
<feature type="compositionally biased region" description="Low complexity" evidence="9">
    <location>
        <begin position="78"/>
        <end position="93"/>
    </location>
</feature>
<dbReference type="FunFam" id="3.30.420.10:FF:000032">
    <property type="entry name" value="Retrovirus-related Pol polyprotein from transposon 297-like Protein"/>
    <property type="match status" value="2"/>
</dbReference>
<dbReference type="PANTHER" id="PTHR35046">
    <property type="entry name" value="ZINC KNUCKLE (CCHC-TYPE) FAMILY PROTEIN"/>
    <property type="match status" value="1"/>
</dbReference>
<evidence type="ECO:0000259" key="11">
    <source>
        <dbReference type="PROSITE" id="PS50994"/>
    </source>
</evidence>
<keyword evidence="2" id="KW-0645">Protease</keyword>
<comment type="caution">
    <text evidence="12">The sequence shown here is derived from an EMBL/GenBank/DDBJ whole genome shotgun (WGS) entry which is preliminary data.</text>
</comment>
<name>A0AAD8Q5F1_LOLMU</name>
<dbReference type="GO" id="GO:0015074">
    <property type="term" value="P:DNA integration"/>
    <property type="evidence" value="ECO:0007669"/>
    <property type="project" value="InterPro"/>
</dbReference>
<proteinExistence type="predicted"/>
<feature type="compositionally biased region" description="Polar residues" evidence="9">
    <location>
        <begin position="181"/>
        <end position="208"/>
    </location>
</feature>
<dbReference type="EC" id="2.7.7.49" evidence="1"/>
<evidence type="ECO:0000256" key="3">
    <source>
        <dbReference type="ARBA" id="ARBA00022679"/>
    </source>
</evidence>